<gene>
    <name evidence="8" type="primary">GREM1</name>
    <name evidence="8" type="ORF">T10_3045</name>
</gene>
<evidence type="ECO:0000256" key="6">
    <source>
        <dbReference type="SAM" id="MobiDB-lite"/>
    </source>
</evidence>
<dbReference type="AlphaFoldDB" id="A0A0V1MP26"/>
<feature type="region of interest" description="Disordered" evidence="6">
    <location>
        <begin position="111"/>
        <end position="183"/>
    </location>
</feature>
<comment type="caution">
    <text evidence="5">Lacks conserved residue(s) required for the propagation of feature annotation.</text>
</comment>
<accession>A0A0V1MP26</accession>
<evidence type="ECO:0000256" key="3">
    <source>
        <dbReference type="ARBA" id="ARBA00022729"/>
    </source>
</evidence>
<evidence type="ECO:0000259" key="7">
    <source>
        <dbReference type="PROSITE" id="PS01225"/>
    </source>
</evidence>
<feature type="compositionally biased region" description="Basic and acidic residues" evidence="6">
    <location>
        <begin position="135"/>
        <end position="147"/>
    </location>
</feature>
<dbReference type="Pfam" id="PF03045">
    <property type="entry name" value="DAN"/>
    <property type="match status" value="1"/>
</dbReference>
<evidence type="ECO:0000313" key="9">
    <source>
        <dbReference type="Proteomes" id="UP000054843"/>
    </source>
</evidence>
<feature type="compositionally biased region" description="Low complexity" evidence="6">
    <location>
        <begin position="167"/>
        <end position="181"/>
    </location>
</feature>
<dbReference type="Gene3D" id="2.10.90.10">
    <property type="entry name" value="Cystine-knot cytokines"/>
    <property type="match status" value="1"/>
</dbReference>
<evidence type="ECO:0000256" key="4">
    <source>
        <dbReference type="ARBA" id="ARBA00023157"/>
    </source>
</evidence>
<dbReference type="InterPro" id="IPR006207">
    <property type="entry name" value="Cys_knot_C"/>
</dbReference>
<keyword evidence="2" id="KW-0964">Secreted</keyword>
<dbReference type="STRING" id="268474.A0A0V1MP26"/>
<dbReference type="InterPro" id="IPR004133">
    <property type="entry name" value="DAN_dom"/>
</dbReference>
<sequence length="301" mass="34827">MDEKRTVDEEALLTRHNDEECNDRASHCFYEILRTQATLRLTLVLPLYLLLILSCVETIRAGPPPLNSSTFRDLSRMAFRALSGADYEDTAVGLVRPGHFGHQWHSTMMNNTSFVSNESSDRLVGSRRDRHRHHGSDGRRRNPESNKSKLWSKKSRQRSNKHHHQQQQKQQQQQQRQRQQQLYPNKRQAYIIASRDVIRTDYCRTIAFKQRIRIEGCLSKTVINSFCYGQCNSFYIPRLHGARLMASFKSCSVCQPSQITSITVTLHCPGRLGSVHRRKYLKVKQCACMSVDQPIKPTLSI</sequence>
<evidence type="ECO:0000313" key="8">
    <source>
        <dbReference type="EMBL" id="KRZ73458.1"/>
    </source>
</evidence>
<feature type="domain" description="CTCK" evidence="7">
    <location>
        <begin position="203"/>
        <end position="294"/>
    </location>
</feature>
<dbReference type="PANTHER" id="PTHR15283:SF4">
    <property type="entry name" value="BURSICON"/>
    <property type="match status" value="1"/>
</dbReference>
<dbReference type="OrthoDB" id="10061784at2759"/>
<protein>
    <submittedName>
        <fullName evidence="8">Gremlin-1</fullName>
    </submittedName>
</protein>
<dbReference type="Proteomes" id="UP000054843">
    <property type="component" value="Unassembled WGS sequence"/>
</dbReference>
<feature type="compositionally biased region" description="Basic residues" evidence="6">
    <location>
        <begin position="150"/>
        <end position="166"/>
    </location>
</feature>
<name>A0A0V1MP26_9BILA</name>
<comment type="subcellular location">
    <subcellularLocation>
        <location evidence="1">Secreted</location>
    </subcellularLocation>
</comment>
<evidence type="ECO:0000256" key="2">
    <source>
        <dbReference type="ARBA" id="ARBA00022525"/>
    </source>
</evidence>
<dbReference type="GO" id="GO:0009887">
    <property type="term" value="P:animal organ morphogenesis"/>
    <property type="evidence" value="ECO:0007669"/>
    <property type="project" value="TreeGrafter"/>
</dbReference>
<dbReference type="InterPro" id="IPR029034">
    <property type="entry name" value="Cystine-knot_cytokine"/>
</dbReference>
<keyword evidence="9" id="KW-1185">Reference proteome</keyword>
<dbReference type="PROSITE" id="PS01225">
    <property type="entry name" value="CTCK_2"/>
    <property type="match status" value="1"/>
</dbReference>
<dbReference type="GO" id="GO:0038098">
    <property type="term" value="P:sequestering of BMP from receptor via BMP binding"/>
    <property type="evidence" value="ECO:0007669"/>
    <property type="project" value="TreeGrafter"/>
</dbReference>
<evidence type="ECO:0000256" key="5">
    <source>
        <dbReference type="PROSITE-ProRule" id="PRU00039"/>
    </source>
</evidence>
<organism evidence="8 9">
    <name type="scientific">Trichinella papuae</name>
    <dbReference type="NCBI Taxonomy" id="268474"/>
    <lineage>
        <taxon>Eukaryota</taxon>
        <taxon>Metazoa</taxon>
        <taxon>Ecdysozoa</taxon>
        <taxon>Nematoda</taxon>
        <taxon>Enoplea</taxon>
        <taxon>Dorylaimia</taxon>
        <taxon>Trichinellida</taxon>
        <taxon>Trichinellidae</taxon>
        <taxon>Trichinella</taxon>
    </lineage>
</organism>
<dbReference type="GO" id="GO:0048018">
    <property type="term" value="F:receptor ligand activity"/>
    <property type="evidence" value="ECO:0007669"/>
    <property type="project" value="TreeGrafter"/>
</dbReference>
<keyword evidence="4" id="KW-1015">Disulfide bond</keyword>
<dbReference type="SMART" id="SM00041">
    <property type="entry name" value="CT"/>
    <property type="match status" value="1"/>
</dbReference>
<dbReference type="GO" id="GO:0036122">
    <property type="term" value="F:BMP binding"/>
    <property type="evidence" value="ECO:0007669"/>
    <property type="project" value="TreeGrafter"/>
</dbReference>
<reference evidence="8 9" key="1">
    <citation type="submission" date="2015-01" db="EMBL/GenBank/DDBJ databases">
        <title>Evolution of Trichinella species and genotypes.</title>
        <authorList>
            <person name="Korhonen P.K."/>
            <person name="Edoardo P."/>
            <person name="Giuseppe L.R."/>
            <person name="Gasser R.B."/>
        </authorList>
    </citation>
    <scope>NUCLEOTIDE SEQUENCE [LARGE SCALE GENOMIC DNA]</scope>
    <source>
        <strain evidence="8">ISS1980</strain>
    </source>
</reference>
<dbReference type="EMBL" id="JYDO01000063">
    <property type="protein sequence ID" value="KRZ73458.1"/>
    <property type="molecule type" value="Genomic_DNA"/>
</dbReference>
<comment type="caution">
    <text evidence="8">The sequence shown here is derived from an EMBL/GenBank/DDBJ whole genome shotgun (WGS) entry which is preliminary data.</text>
</comment>
<dbReference type="GO" id="GO:0005615">
    <property type="term" value="C:extracellular space"/>
    <property type="evidence" value="ECO:0007669"/>
    <property type="project" value="TreeGrafter"/>
</dbReference>
<evidence type="ECO:0000256" key="1">
    <source>
        <dbReference type="ARBA" id="ARBA00004613"/>
    </source>
</evidence>
<dbReference type="PANTHER" id="PTHR15283">
    <property type="entry name" value="GREMLIN 1"/>
    <property type="match status" value="1"/>
</dbReference>
<keyword evidence="3" id="KW-0732">Signal</keyword>
<proteinExistence type="predicted"/>